<keyword evidence="1" id="KW-0812">Transmembrane</keyword>
<name>A0A0F4NEB6_9VIBR</name>
<feature type="transmembrane region" description="Helical" evidence="1">
    <location>
        <begin position="80"/>
        <end position="101"/>
    </location>
</feature>
<proteinExistence type="predicted"/>
<feature type="transmembrane region" description="Helical" evidence="1">
    <location>
        <begin position="12"/>
        <end position="29"/>
    </location>
</feature>
<dbReference type="PATRIC" id="fig|579748.3.peg.3849"/>
<comment type="caution">
    <text evidence="2">The sequence shown here is derived from an EMBL/GenBank/DDBJ whole genome shotgun (WGS) entry which is preliminary data.</text>
</comment>
<accession>A0A0F4NEB6</accession>
<gene>
    <name evidence="2" type="ORF">TW81_18630</name>
</gene>
<protein>
    <submittedName>
        <fullName evidence="2">Uncharacterized protein</fullName>
    </submittedName>
</protein>
<evidence type="ECO:0000256" key="1">
    <source>
        <dbReference type="SAM" id="Phobius"/>
    </source>
</evidence>
<evidence type="ECO:0000313" key="3">
    <source>
        <dbReference type="Proteomes" id="UP000033673"/>
    </source>
</evidence>
<dbReference type="InterPro" id="IPR045919">
    <property type="entry name" value="DUF6338"/>
</dbReference>
<dbReference type="Proteomes" id="UP000033673">
    <property type="component" value="Unassembled WGS sequence"/>
</dbReference>
<keyword evidence="3" id="KW-1185">Reference proteome</keyword>
<organism evidence="2 3">
    <name type="scientific">Vibrio galatheae</name>
    <dbReference type="NCBI Taxonomy" id="579748"/>
    <lineage>
        <taxon>Bacteria</taxon>
        <taxon>Pseudomonadati</taxon>
        <taxon>Pseudomonadota</taxon>
        <taxon>Gammaproteobacteria</taxon>
        <taxon>Vibrionales</taxon>
        <taxon>Vibrionaceae</taxon>
        <taxon>Vibrio</taxon>
    </lineage>
</organism>
<dbReference type="AlphaFoldDB" id="A0A0F4NEB6"/>
<evidence type="ECO:0000313" key="2">
    <source>
        <dbReference type="EMBL" id="KJY81314.1"/>
    </source>
</evidence>
<dbReference type="OrthoDB" id="6506297at2"/>
<dbReference type="EMBL" id="JXXV01000048">
    <property type="protein sequence ID" value="KJY81314.1"/>
    <property type="molecule type" value="Genomic_DNA"/>
</dbReference>
<dbReference type="Pfam" id="PF19865">
    <property type="entry name" value="DUF6338"/>
    <property type="match status" value="1"/>
</dbReference>
<sequence length="199" mass="22976">MSIWDIDKLQLFIMFVIPGFISMKTYELLYPSHLKDSSKQLVDAVTYSCINYAIMYWFIVAVETGTGSESFKIAHPNLYIFFYVFVLLVFPVILAFSWKALRESEKFKKNIHHPTQKPWDYFFAQGRCYWVKVILNNGTVIAGYYGPKSFASSSPADEQLYLEQTWKLGSDGSFERAINKTAGVIILTSEISHIEFRDV</sequence>
<keyword evidence="1" id="KW-0472">Membrane</keyword>
<dbReference type="RefSeq" id="WP_045957243.1">
    <property type="nucleotide sequence ID" value="NZ_JXXV01000048.1"/>
</dbReference>
<feature type="transmembrane region" description="Helical" evidence="1">
    <location>
        <begin position="41"/>
        <end position="60"/>
    </location>
</feature>
<keyword evidence="1" id="KW-1133">Transmembrane helix</keyword>
<reference evidence="2 3" key="1">
    <citation type="journal article" date="2015" name="BMC Genomics">
        <title>Genome mining reveals unlocked bioactive potential of marine Gram-negative bacteria.</title>
        <authorList>
            <person name="Machado H."/>
            <person name="Sonnenschein E.C."/>
            <person name="Melchiorsen J."/>
            <person name="Gram L."/>
        </authorList>
    </citation>
    <scope>NUCLEOTIDE SEQUENCE [LARGE SCALE GENOMIC DNA]</scope>
    <source>
        <strain evidence="2 3">S2757</strain>
    </source>
</reference>